<accession>A0A3S7GXN5</accession>
<protein>
    <recommendedName>
        <fullName evidence="3 5">Regulatory protein RecX</fullName>
    </recommendedName>
</protein>
<dbReference type="AlphaFoldDB" id="A0A3S7GXN5"/>
<sequence>MPKITKIEVQKNNKERFNLFLDEAFEMGIDIDTLVKFNLKKNQMIDAAEMEKIQKYEHYRLGVNMAIQYLSYKKRTEKEVSDYLKKNDINEMAVEKVIEYCYKEQYINHEDYAESLKNTMINTTDKGPEVFKQKLYQVGVEPNIIDRYVKRYEEEQPIESIIHVAKKIMKTKKGPVVKVKQKVMHSLIQKGYTIETAQYVLNELDFAQDEEVLDDLLQKDLEKVYNKQCRKYDGNTLKMKTIEALMRKGYNYDKIKIKLAESGILDE</sequence>
<dbReference type="PANTHER" id="PTHR33602:SF1">
    <property type="entry name" value="REGULATORY PROTEIN RECX FAMILY PROTEIN"/>
    <property type="match status" value="1"/>
</dbReference>
<keyword evidence="10" id="KW-1185">Reference proteome</keyword>
<dbReference type="InterPro" id="IPR053926">
    <property type="entry name" value="RecX_HTH_1st"/>
</dbReference>
<dbReference type="Pfam" id="PF21981">
    <property type="entry name" value="RecX_HTH3"/>
    <property type="match status" value="2"/>
</dbReference>
<evidence type="ECO:0000313" key="8">
    <source>
        <dbReference type="EMBL" id="AVI06980.1"/>
    </source>
</evidence>
<comment type="function">
    <text evidence="5">Modulates RecA activity.</text>
</comment>
<comment type="similarity">
    <text evidence="2 5">Belongs to the RecX family.</text>
</comment>
<evidence type="ECO:0000256" key="1">
    <source>
        <dbReference type="ARBA" id="ARBA00004496"/>
    </source>
</evidence>
<name>A0A3S7GXN5_STAHO</name>
<dbReference type="Gene3D" id="1.10.10.10">
    <property type="entry name" value="Winged helix-like DNA-binding domain superfamily/Winged helix DNA-binding domain"/>
    <property type="match status" value="4"/>
</dbReference>
<dbReference type="InterPro" id="IPR053925">
    <property type="entry name" value="RecX_HTH_3rd"/>
</dbReference>
<keyword evidence="4 5" id="KW-0963">Cytoplasm</keyword>
<proteinExistence type="inferred from homology"/>
<reference evidence="9 10" key="2">
    <citation type="submission" date="2022-06" db="EMBL/GenBank/DDBJ databases">
        <title>Staphylococcus hominis ShoR14 genome sequence.</title>
        <authorList>
            <person name="Yeo C.C."/>
            <person name="Chew C.H."/>
            <person name="Che Hamzah A.M."/>
            <person name="Al-Trad E.I."/>
        </authorList>
    </citation>
    <scope>NUCLEOTIDE SEQUENCE [LARGE SCALE GENOMIC DNA]</scope>
    <source>
        <strain evidence="9 10">ShoR14</strain>
    </source>
</reference>
<gene>
    <name evidence="5 9" type="primary">recX</name>
    <name evidence="8" type="ORF">AZE34_09440</name>
    <name evidence="9" type="ORF">J7T32_006980</name>
</gene>
<evidence type="ECO:0000256" key="2">
    <source>
        <dbReference type="ARBA" id="ARBA00009695"/>
    </source>
</evidence>
<dbReference type="Pfam" id="PF21982">
    <property type="entry name" value="RecX_HTH1"/>
    <property type="match status" value="1"/>
</dbReference>
<feature type="domain" description="RecX first three-helical" evidence="7">
    <location>
        <begin position="64"/>
        <end position="101"/>
    </location>
</feature>
<evidence type="ECO:0000313" key="9">
    <source>
        <dbReference type="EMBL" id="MCM5672515.1"/>
    </source>
</evidence>
<evidence type="ECO:0000259" key="7">
    <source>
        <dbReference type="Pfam" id="PF21982"/>
    </source>
</evidence>
<dbReference type="HAMAP" id="MF_01114">
    <property type="entry name" value="RecX"/>
    <property type="match status" value="1"/>
</dbReference>
<organism evidence="8">
    <name type="scientific">Staphylococcus hominis</name>
    <dbReference type="NCBI Taxonomy" id="1290"/>
    <lineage>
        <taxon>Bacteria</taxon>
        <taxon>Bacillati</taxon>
        <taxon>Bacillota</taxon>
        <taxon>Bacilli</taxon>
        <taxon>Bacillales</taxon>
        <taxon>Staphylococcaceae</taxon>
        <taxon>Staphylococcus</taxon>
    </lineage>
</organism>
<reference evidence="8" key="1">
    <citation type="submission" date="2016-02" db="EMBL/GenBank/DDBJ databases">
        <title>Genomic sequence of a clinical Staphylococcus hominis isolate.</title>
        <authorList>
            <person name="McClure J.M."/>
            <person name="Zhang K."/>
        </authorList>
    </citation>
    <scope>NUCLEOTIDE SEQUENCE</scope>
    <source>
        <strain evidence="8">C34847</strain>
    </source>
</reference>
<dbReference type="GO" id="GO:0006282">
    <property type="term" value="P:regulation of DNA repair"/>
    <property type="evidence" value="ECO:0007669"/>
    <property type="project" value="UniProtKB-UniRule"/>
</dbReference>
<evidence type="ECO:0000313" key="10">
    <source>
        <dbReference type="Proteomes" id="UP000665944"/>
    </source>
</evidence>
<dbReference type="GO" id="GO:0005737">
    <property type="term" value="C:cytoplasm"/>
    <property type="evidence" value="ECO:0007669"/>
    <property type="project" value="UniProtKB-SubCell"/>
</dbReference>
<evidence type="ECO:0000256" key="5">
    <source>
        <dbReference type="HAMAP-Rule" id="MF_01114"/>
    </source>
</evidence>
<evidence type="ECO:0000256" key="4">
    <source>
        <dbReference type="ARBA" id="ARBA00022490"/>
    </source>
</evidence>
<dbReference type="NCBIfam" id="NF010733">
    <property type="entry name" value="PRK14135.1"/>
    <property type="match status" value="1"/>
</dbReference>
<dbReference type="RefSeq" id="WP_017175220.1">
    <property type="nucleotide sequence ID" value="NZ_CP014567.1"/>
</dbReference>
<dbReference type="InterPro" id="IPR003783">
    <property type="entry name" value="Regulatory_RecX"/>
</dbReference>
<dbReference type="EMBL" id="JAGHKT020000007">
    <property type="protein sequence ID" value="MCM5672515.1"/>
    <property type="molecule type" value="Genomic_DNA"/>
</dbReference>
<dbReference type="EMBL" id="CP014567">
    <property type="protein sequence ID" value="AVI06980.1"/>
    <property type="molecule type" value="Genomic_DNA"/>
</dbReference>
<comment type="subcellular location">
    <subcellularLocation>
        <location evidence="1 5">Cytoplasm</location>
    </subcellularLocation>
</comment>
<dbReference type="PANTHER" id="PTHR33602">
    <property type="entry name" value="REGULATORY PROTEIN RECX FAMILY PROTEIN"/>
    <property type="match status" value="1"/>
</dbReference>
<feature type="domain" description="RecX third three-helical" evidence="6">
    <location>
        <begin position="154"/>
        <end position="201"/>
    </location>
</feature>
<feature type="domain" description="RecX third three-helical" evidence="6">
    <location>
        <begin position="215"/>
        <end position="256"/>
    </location>
</feature>
<dbReference type="InterPro" id="IPR036388">
    <property type="entry name" value="WH-like_DNA-bd_sf"/>
</dbReference>
<dbReference type="Proteomes" id="UP000665944">
    <property type="component" value="Unassembled WGS sequence"/>
</dbReference>
<evidence type="ECO:0000259" key="6">
    <source>
        <dbReference type="Pfam" id="PF21981"/>
    </source>
</evidence>
<evidence type="ECO:0000256" key="3">
    <source>
        <dbReference type="ARBA" id="ARBA00018111"/>
    </source>
</evidence>